<keyword evidence="1" id="KW-0812">Transmembrane</keyword>
<evidence type="ECO:0000256" key="1">
    <source>
        <dbReference type="SAM" id="Phobius"/>
    </source>
</evidence>
<organism evidence="2">
    <name type="scientific">Telmatobacter sp. DSM 110680</name>
    <dbReference type="NCBI Taxonomy" id="3036704"/>
    <lineage>
        <taxon>Bacteria</taxon>
        <taxon>Pseudomonadati</taxon>
        <taxon>Acidobacteriota</taxon>
        <taxon>Terriglobia</taxon>
        <taxon>Terriglobales</taxon>
        <taxon>Acidobacteriaceae</taxon>
        <taxon>Telmatobacter</taxon>
    </lineage>
</organism>
<reference evidence="2" key="1">
    <citation type="submission" date="2023-03" db="EMBL/GenBank/DDBJ databases">
        <title>Edaphobacter sp.</title>
        <authorList>
            <person name="Huber K.J."/>
            <person name="Papendorf J."/>
            <person name="Pilke C."/>
            <person name="Bunk B."/>
            <person name="Sproeer C."/>
            <person name="Pester M."/>
        </authorList>
    </citation>
    <scope>NUCLEOTIDE SEQUENCE</scope>
    <source>
        <strain evidence="2">DSM 110680</strain>
    </source>
</reference>
<proteinExistence type="predicted"/>
<evidence type="ECO:0000313" key="2">
    <source>
        <dbReference type="EMBL" id="XBH18083.1"/>
    </source>
</evidence>
<keyword evidence="1" id="KW-1133">Transmembrane helix</keyword>
<dbReference type="AlphaFoldDB" id="A0AAU7DK12"/>
<feature type="transmembrane region" description="Helical" evidence="1">
    <location>
        <begin position="92"/>
        <end position="112"/>
    </location>
</feature>
<dbReference type="EMBL" id="CP121196">
    <property type="protein sequence ID" value="XBH18083.1"/>
    <property type="molecule type" value="Genomic_DNA"/>
</dbReference>
<protein>
    <recommendedName>
        <fullName evidence="3">DUF3592 domain-containing protein</fullName>
    </recommendedName>
</protein>
<sequence length="114" mass="13226">MRRIDRWPETAATVTSTDRFIPERWQRGPSEATIGFCYTPDGGEIQSGQFRVDDGCSLFNVDERDTFPIRYDPAHPERYFSSEFSIRSRLKFLGLLVVGFVAVFVYVFASFLRR</sequence>
<accession>A0AAU7DK12</accession>
<keyword evidence="1" id="KW-0472">Membrane</keyword>
<evidence type="ECO:0008006" key="3">
    <source>
        <dbReference type="Google" id="ProtNLM"/>
    </source>
</evidence>
<gene>
    <name evidence="2" type="ORF">P8935_01845</name>
</gene>
<name>A0AAU7DK12_9BACT</name>